<dbReference type="RefSeq" id="WP_188369381.1">
    <property type="nucleotide sequence ID" value="NZ_BMFH01000001.1"/>
</dbReference>
<accession>A0ABQ1QSX2</accession>
<dbReference type="SUPFAM" id="SSF53686">
    <property type="entry name" value="Tryptophan synthase beta subunit-like PLP-dependent enzymes"/>
    <property type="match status" value="1"/>
</dbReference>
<dbReference type="NCBIfam" id="NF004996">
    <property type="entry name" value="PRK06381.1"/>
    <property type="match status" value="1"/>
</dbReference>
<protein>
    <submittedName>
        <fullName evidence="4">Threonine synthase</fullName>
    </submittedName>
</protein>
<evidence type="ECO:0000256" key="2">
    <source>
        <dbReference type="ARBA" id="ARBA00022898"/>
    </source>
</evidence>
<dbReference type="InterPro" id="IPR036052">
    <property type="entry name" value="TrpB-like_PALP_sf"/>
</dbReference>
<name>A0ABQ1QSX2_9FLAO</name>
<dbReference type="Proteomes" id="UP000625780">
    <property type="component" value="Unassembled WGS sequence"/>
</dbReference>
<comment type="caution">
    <text evidence="4">The sequence shown here is derived from an EMBL/GenBank/DDBJ whole genome shotgun (WGS) entry which is preliminary data.</text>
</comment>
<reference evidence="5" key="1">
    <citation type="journal article" date="2019" name="Int. J. Syst. Evol. Microbiol.">
        <title>The Global Catalogue of Microorganisms (GCM) 10K type strain sequencing project: providing services to taxonomists for standard genome sequencing and annotation.</title>
        <authorList>
            <consortium name="The Broad Institute Genomics Platform"/>
            <consortium name="The Broad Institute Genome Sequencing Center for Infectious Disease"/>
            <person name="Wu L."/>
            <person name="Ma J."/>
        </authorList>
    </citation>
    <scope>NUCLEOTIDE SEQUENCE [LARGE SCALE GENOMIC DNA]</scope>
    <source>
        <strain evidence="5">CGMCC 1.12606</strain>
    </source>
</reference>
<evidence type="ECO:0000313" key="4">
    <source>
        <dbReference type="EMBL" id="GGD43249.1"/>
    </source>
</evidence>
<dbReference type="InterPro" id="IPR001926">
    <property type="entry name" value="TrpB-like_PALP"/>
</dbReference>
<evidence type="ECO:0000313" key="5">
    <source>
        <dbReference type="Proteomes" id="UP000625780"/>
    </source>
</evidence>
<sequence length="353" mass="39484">MNIRDGVKTAENKVSSETRKLSEFVIDRSKSITDRLESFEDILNLEVGDTALNRAKALEREFNIRQLYIKYEGDNPTGTQKDRIAFAQVYDALRRDFDVVSLATCGNYGVAVALAANLAGLHCRIYIPESYHTERVEEMRSLNAEIIRLPGSYEDVVSRSSELARENEWYDANPGGANTPLQITAYAQIAHEIYEDLGDAPKYCAVPVSNGTLLAGIYRGFVSLYKRGKTSRVPRMIAASSSFKNPIVQSFKKGLDYCRDLNPENIKETKFNEPLINWHSFDGEEALYALRESGGAAINVSDRKLKEMASILQKKEGFRILPASTAGLIALLELHEAEPMEPDRYVAILTAKN</sequence>
<gene>
    <name evidence="4" type="ORF">GCM10011361_07740</name>
</gene>
<comment type="cofactor">
    <cofactor evidence="1">
        <name>pyridoxal 5'-phosphate</name>
        <dbReference type="ChEBI" id="CHEBI:597326"/>
    </cofactor>
</comment>
<evidence type="ECO:0000256" key="1">
    <source>
        <dbReference type="ARBA" id="ARBA00001933"/>
    </source>
</evidence>
<dbReference type="Gene3D" id="3.40.50.1100">
    <property type="match status" value="2"/>
</dbReference>
<proteinExistence type="predicted"/>
<dbReference type="EMBL" id="BMFH01000001">
    <property type="protein sequence ID" value="GGD43249.1"/>
    <property type="molecule type" value="Genomic_DNA"/>
</dbReference>
<evidence type="ECO:0000259" key="3">
    <source>
        <dbReference type="Pfam" id="PF00291"/>
    </source>
</evidence>
<dbReference type="InterPro" id="IPR050214">
    <property type="entry name" value="Cys_Synth/Cystath_Beta-Synth"/>
</dbReference>
<organism evidence="4 5">
    <name type="scientific">Muriicola marianensis</name>
    <dbReference type="NCBI Taxonomy" id="1324801"/>
    <lineage>
        <taxon>Bacteria</taxon>
        <taxon>Pseudomonadati</taxon>
        <taxon>Bacteroidota</taxon>
        <taxon>Flavobacteriia</taxon>
        <taxon>Flavobacteriales</taxon>
        <taxon>Flavobacteriaceae</taxon>
        <taxon>Muriicola</taxon>
    </lineage>
</organism>
<dbReference type="Pfam" id="PF00291">
    <property type="entry name" value="PALP"/>
    <property type="match status" value="1"/>
</dbReference>
<feature type="domain" description="Tryptophan synthase beta chain-like PALP" evidence="3">
    <location>
        <begin position="45"/>
        <end position="350"/>
    </location>
</feature>
<keyword evidence="2" id="KW-0663">Pyridoxal phosphate</keyword>
<keyword evidence="5" id="KW-1185">Reference proteome</keyword>
<dbReference type="PANTHER" id="PTHR10314">
    <property type="entry name" value="CYSTATHIONINE BETA-SYNTHASE"/>
    <property type="match status" value="1"/>
</dbReference>